<evidence type="ECO:0000313" key="4">
    <source>
        <dbReference type="Proteomes" id="UP000050535"/>
    </source>
</evidence>
<keyword evidence="2" id="KW-1133">Transmembrane helix</keyword>
<feature type="transmembrane region" description="Helical" evidence="2">
    <location>
        <begin position="442"/>
        <end position="461"/>
    </location>
</feature>
<dbReference type="Pfam" id="PF10060">
    <property type="entry name" value="DUF2298"/>
    <property type="match status" value="1"/>
</dbReference>
<dbReference type="PATRIC" id="fig|699431.3.peg.821"/>
<dbReference type="OrthoDB" id="313199at2157"/>
<name>A0A0P7I082_9EURY</name>
<feature type="transmembrane region" description="Helical" evidence="2">
    <location>
        <begin position="558"/>
        <end position="576"/>
    </location>
</feature>
<feature type="transmembrane region" description="Helical" evidence="2">
    <location>
        <begin position="607"/>
        <end position="630"/>
    </location>
</feature>
<proteinExistence type="predicted"/>
<dbReference type="AlphaFoldDB" id="A0A0P7I082"/>
<feature type="transmembrane region" description="Helical" evidence="2">
    <location>
        <begin position="329"/>
        <end position="348"/>
    </location>
</feature>
<evidence type="ECO:0000256" key="1">
    <source>
        <dbReference type="SAM" id="MobiDB-lite"/>
    </source>
</evidence>
<evidence type="ECO:0000313" key="3">
    <source>
        <dbReference type="EMBL" id="KPN30070.1"/>
    </source>
</evidence>
<dbReference type="PANTHER" id="PTHR10790">
    <property type="entry name" value="TPR-DOMAIN CONTAINING PROTEIN"/>
    <property type="match status" value="1"/>
</dbReference>
<evidence type="ECO:0000256" key="2">
    <source>
        <dbReference type="SAM" id="Phobius"/>
    </source>
</evidence>
<feature type="transmembrane region" description="Helical" evidence="2">
    <location>
        <begin position="60"/>
        <end position="78"/>
    </location>
</feature>
<comment type="caution">
    <text evidence="3">The sequence shown here is derived from an EMBL/GenBank/DDBJ whole genome shotgun (WGS) entry which is preliminary data.</text>
</comment>
<keyword evidence="2" id="KW-0812">Transmembrane</keyword>
<feature type="region of interest" description="Disordered" evidence="1">
    <location>
        <begin position="779"/>
        <end position="803"/>
    </location>
</feature>
<protein>
    <submittedName>
        <fullName evidence="3">DUF2298 domain-containing protein</fullName>
    </submittedName>
</protein>
<gene>
    <name evidence="3" type="ORF">SY89_00792</name>
</gene>
<dbReference type="RefSeq" id="WP_054583171.1">
    <property type="nucleotide sequence ID" value="NZ_LGUC01000001.1"/>
</dbReference>
<feature type="transmembrane region" description="Helical" evidence="2">
    <location>
        <begin position="209"/>
        <end position="228"/>
    </location>
</feature>
<feature type="transmembrane region" description="Helical" evidence="2">
    <location>
        <begin position="172"/>
        <end position="197"/>
    </location>
</feature>
<dbReference type="PANTHER" id="PTHR10790:SF51">
    <property type="entry name" value="TETRATRICOPEPTIDE REPEAT PROTEIN"/>
    <property type="match status" value="1"/>
</dbReference>
<keyword evidence="4" id="KW-1185">Reference proteome</keyword>
<organism evidence="3 4">
    <name type="scientific">Halolamina pelagica</name>
    <dbReference type="NCBI Taxonomy" id="699431"/>
    <lineage>
        <taxon>Archaea</taxon>
        <taxon>Methanobacteriati</taxon>
        <taxon>Methanobacteriota</taxon>
        <taxon>Stenosarchaea group</taxon>
        <taxon>Halobacteria</taxon>
        <taxon>Halobacteriales</taxon>
        <taxon>Haloferacaceae</taxon>
    </lineage>
</organism>
<feature type="transmembrane region" description="Helical" evidence="2">
    <location>
        <begin position="296"/>
        <end position="317"/>
    </location>
</feature>
<feature type="transmembrane region" description="Helical" evidence="2">
    <location>
        <begin position="6"/>
        <end position="28"/>
    </location>
</feature>
<dbReference type="InterPro" id="IPR018746">
    <property type="entry name" value="DUF2298"/>
</dbReference>
<keyword evidence="2" id="KW-0472">Membrane</keyword>
<dbReference type="NCBIfam" id="TIGR03662">
    <property type="entry name" value="Chlor_Arch_YYY"/>
    <property type="match status" value="1"/>
</dbReference>
<feature type="transmembrane region" description="Helical" evidence="2">
    <location>
        <begin position="497"/>
        <end position="513"/>
    </location>
</feature>
<feature type="transmembrane region" description="Helical" evidence="2">
    <location>
        <begin position="35"/>
        <end position="54"/>
    </location>
</feature>
<dbReference type="STRING" id="699431.SY89_00792"/>
<accession>A0A0P7I082</accession>
<reference evidence="4" key="1">
    <citation type="submission" date="2013-11" db="EMBL/GenBank/DDBJ databases">
        <authorList>
            <person name="Hoang H.T."/>
            <person name="Killian M.L."/>
            <person name="Madson D.M."/>
            <person name="Arruda P.H.E."/>
            <person name="Sun D."/>
            <person name="Schwartz K.J."/>
            <person name="Yoon K."/>
        </authorList>
    </citation>
    <scope>NUCLEOTIDE SEQUENCE [LARGE SCALE GENOMIC DNA]</scope>
    <source>
        <strain evidence="4">CDK2</strain>
    </source>
</reference>
<dbReference type="EMBL" id="LGUC01000001">
    <property type="protein sequence ID" value="KPN30070.1"/>
    <property type="molecule type" value="Genomic_DNA"/>
</dbReference>
<feature type="transmembrane region" description="Helical" evidence="2">
    <location>
        <begin position="397"/>
        <end position="422"/>
    </location>
</feature>
<feature type="transmembrane region" description="Helical" evidence="2">
    <location>
        <begin position="90"/>
        <end position="107"/>
    </location>
</feature>
<sequence length="803" mass="84964">MEWIPVLAYLLVAAAFTAVGAPIAAALFRHLPRNGAAFALPTALVPFAIAVFWIGQLTFGLHTLLLGIGLVLAGTVLAHRVGARPDWRSVAAMYGVFVVGFLIMLAFRASDPAITPQAGEQFLHFALVNTLERAESLPPEDMWFAGKPLRYYYGTQLQVASLAMLTGTAMRYGFNLGIATFYGMLFVVAYGVGSAVVQRRGYAPRIGGVVGAFFVAVGGAATTAVRLATPYLPGSVRGVVEQAAFGFVAQRFEGGDLPSTVENLSQPLDWGWWYTRYVIPGTIQEVPLYSFVKADLHGHTFANPYVLFAGALALAYYATPEAERTRRRVLVFGGLGAVAGLFGFMNTWSLPTAAGVAALTVGAADAHPATLLPETLADRLRPASAAETRGEWLAHELWRVVLAAVAGAIVLLIGIAIASPFLIFGHVPSNEGIGFFPPRSPLPAFLVMYGALMTAFAAAVATRGWPAVDDLPAPWLGAAGVLGLGAVGAALVVENAAVLALLGTLIVAGWLLVRSGRAGFGMVLLVAGAGLLAALELAHARLPLIDNPRWNTSLKVGVQAWTLGAAGAAAASVGLLHRHGGRLAAGIESLGADAEPSPDTKAALTSALTVALVVGILLTTAVFPVMMFAAEVGGPVEGGHYDPSLDGTKAVQNFHANEYEALQWLADRQGRPTIVEVPGGSYGWTSPASTFSGLPTVVGWDHQAEYRGMDAYERRVGHVDTIYAGDWEEAAALLDRYDVTYVYVGPNEKELYGDAMRSFDREAFSVAFQEDAVTIYEVDRSELPDDDGAASTRSPDSRAFHRR</sequence>
<dbReference type="Proteomes" id="UP000050535">
    <property type="component" value="Unassembled WGS sequence"/>
</dbReference>
<feature type="transmembrane region" description="Helical" evidence="2">
    <location>
        <begin position="520"/>
        <end position="538"/>
    </location>
</feature>